<feature type="chain" id="PRO_5045995163" evidence="3">
    <location>
        <begin position="33"/>
        <end position="374"/>
    </location>
</feature>
<keyword evidence="5" id="KW-1185">Reference proteome</keyword>
<sequence length="374" mass="41353">MNSRARRITIPLAGLTAAGLAAGVLSGATANATTAPSDVVARNAATPAEQAIQFWTPDRVKQATDYDGGLSLSTKGVKGSNDKPDGPAGSVPPIGAEKTSTKKSKQVNLPNTVGRVFFTLPRTNPRDPRNWRYCSATSVQSKYRNLVATSAHCVYDTKYNTFYDNWVFIPSYWDGNNAWNGKAPYGIYAAKTFNAHDDFVVKEDYDYDYAFVNVYNGIKVSWERAGNGWRWNVKNVGRLGDNVGGQGFTWNRSTKLNVFSFGYPAGEHPDGDRPYTGRTMKYCYGKTRPMPEAKKYNLQEHIGFKCSFTAGASGGPFLYNYKSASRTGYLVGVNSVAWDTDGNDRYDYISSPYFNSDTYKIYKAAANRWTGNMP</sequence>
<accession>A0ABT0FKU6</accession>
<evidence type="ECO:0000256" key="2">
    <source>
        <dbReference type="SAM" id="MobiDB-lite"/>
    </source>
</evidence>
<reference evidence="4 5" key="1">
    <citation type="submission" date="2022-04" db="EMBL/GenBank/DDBJ databases">
        <title>Genome draft of Actinomadura sp. ATCC 31491.</title>
        <authorList>
            <person name="Shi X."/>
            <person name="Du Y."/>
        </authorList>
    </citation>
    <scope>NUCLEOTIDE SEQUENCE [LARGE SCALE GENOMIC DNA]</scope>
    <source>
        <strain evidence="4 5">ATCC 31491</strain>
    </source>
</reference>
<dbReference type="InterPro" id="IPR009003">
    <property type="entry name" value="Peptidase_S1_PA"/>
</dbReference>
<dbReference type="PANTHER" id="PTHR15462">
    <property type="entry name" value="SERINE PROTEASE"/>
    <property type="match status" value="1"/>
</dbReference>
<dbReference type="PANTHER" id="PTHR15462:SF19">
    <property type="entry name" value="PEPTIDASE S1 DOMAIN-CONTAINING PROTEIN"/>
    <property type="match status" value="1"/>
</dbReference>
<dbReference type="Gene3D" id="2.40.10.10">
    <property type="entry name" value="Trypsin-like serine proteases"/>
    <property type="match status" value="2"/>
</dbReference>
<name>A0ABT0FKU6_9ACTN</name>
<keyword evidence="1 3" id="KW-0732">Signal</keyword>
<gene>
    <name evidence="4" type="ORF">MF672_003745</name>
</gene>
<evidence type="ECO:0000313" key="4">
    <source>
        <dbReference type="EMBL" id="MCK2212917.1"/>
    </source>
</evidence>
<feature type="region of interest" description="Disordered" evidence="2">
    <location>
        <begin position="71"/>
        <end position="105"/>
    </location>
</feature>
<dbReference type="InterPro" id="IPR043504">
    <property type="entry name" value="Peptidase_S1_PA_chymotrypsin"/>
</dbReference>
<protein>
    <submittedName>
        <fullName evidence="4">Serine protease</fullName>
    </submittedName>
</protein>
<evidence type="ECO:0000256" key="3">
    <source>
        <dbReference type="SAM" id="SignalP"/>
    </source>
</evidence>
<proteinExistence type="predicted"/>
<dbReference type="EMBL" id="JAKRKC020000001">
    <property type="protein sequence ID" value="MCK2212917.1"/>
    <property type="molecule type" value="Genomic_DNA"/>
</dbReference>
<evidence type="ECO:0000256" key="1">
    <source>
        <dbReference type="ARBA" id="ARBA00022729"/>
    </source>
</evidence>
<keyword evidence="4" id="KW-0378">Hydrolase</keyword>
<organism evidence="4 5">
    <name type="scientific">Actinomadura luzonensis</name>
    <dbReference type="NCBI Taxonomy" id="2805427"/>
    <lineage>
        <taxon>Bacteria</taxon>
        <taxon>Bacillati</taxon>
        <taxon>Actinomycetota</taxon>
        <taxon>Actinomycetes</taxon>
        <taxon>Streptosporangiales</taxon>
        <taxon>Thermomonosporaceae</taxon>
        <taxon>Actinomadura</taxon>
    </lineage>
</organism>
<dbReference type="GO" id="GO:0008233">
    <property type="term" value="F:peptidase activity"/>
    <property type="evidence" value="ECO:0007669"/>
    <property type="project" value="UniProtKB-KW"/>
</dbReference>
<dbReference type="GO" id="GO:0006508">
    <property type="term" value="P:proteolysis"/>
    <property type="evidence" value="ECO:0007669"/>
    <property type="project" value="UniProtKB-KW"/>
</dbReference>
<evidence type="ECO:0000313" key="5">
    <source>
        <dbReference type="Proteomes" id="UP001317259"/>
    </source>
</evidence>
<comment type="caution">
    <text evidence="4">The sequence shown here is derived from an EMBL/GenBank/DDBJ whole genome shotgun (WGS) entry which is preliminary data.</text>
</comment>
<dbReference type="RefSeq" id="WP_242375929.1">
    <property type="nucleotide sequence ID" value="NZ_JAKRKC020000001.1"/>
</dbReference>
<feature type="signal peptide" evidence="3">
    <location>
        <begin position="1"/>
        <end position="32"/>
    </location>
</feature>
<dbReference type="SUPFAM" id="SSF50494">
    <property type="entry name" value="Trypsin-like serine proteases"/>
    <property type="match status" value="1"/>
</dbReference>
<keyword evidence="4" id="KW-0645">Protease</keyword>
<dbReference type="InterPro" id="IPR050966">
    <property type="entry name" value="Glutamyl_endopeptidase"/>
</dbReference>
<dbReference type="Proteomes" id="UP001317259">
    <property type="component" value="Unassembled WGS sequence"/>
</dbReference>